<dbReference type="InterPro" id="IPR002372">
    <property type="entry name" value="PQQ_rpt_dom"/>
</dbReference>
<dbReference type="PANTHER" id="PTHR34512">
    <property type="entry name" value="CELL SURFACE PROTEIN"/>
    <property type="match status" value="1"/>
</dbReference>
<dbReference type="SMART" id="SM00564">
    <property type="entry name" value="PQQ"/>
    <property type="match status" value="7"/>
</dbReference>
<evidence type="ECO:0000313" key="7">
    <source>
        <dbReference type="EMBL" id="TWX62306.1"/>
    </source>
</evidence>
<dbReference type="GO" id="GO:0051205">
    <property type="term" value="P:protein insertion into membrane"/>
    <property type="evidence" value="ECO:0007669"/>
    <property type="project" value="UniProtKB-UniRule"/>
</dbReference>
<reference evidence="8 10" key="1">
    <citation type="submission" date="2019-07" db="EMBL/GenBank/DDBJ databases">
        <title>Genomes of sea-ice associated Colwellia species.</title>
        <authorList>
            <person name="Bowman J.P."/>
        </authorList>
    </citation>
    <scope>NUCLEOTIDE SEQUENCE [LARGE SCALE GENOMIC DNA]</scope>
    <source>
        <strain evidence="7 9">ACAM 607</strain>
        <strain evidence="8 10">IC036</strain>
    </source>
</reference>
<keyword evidence="4" id="KW-0449">Lipoprotein</keyword>
<dbReference type="AlphaFoldDB" id="A0A5C6QUL2"/>
<evidence type="ECO:0000313" key="10">
    <source>
        <dbReference type="Proteomes" id="UP000321917"/>
    </source>
</evidence>
<dbReference type="Proteomes" id="UP000321525">
    <property type="component" value="Unassembled WGS sequence"/>
</dbReference>
<gene>
    <name evidence="4 8" type="primary">bamB</name>
    <name evidence="7" type="ORF">ESZ26_02655</name>
    <name evidence="8" type="ORF">ESZ27_00710</name>
</gene>
<evidence type="ECO:0000256" key="1">
    <source>
        <dbReference type="ARBA" id="ARBA00022729"/>
    </source>
</evidence>
<evidence type="ECO:0000259" key="6">
    <source>
        <dbReference type="Pfam" id="PF13360"/>
    </source>
</evidence>
<comment type="subunit">
    <text evidence="4">Part of the Bam complex.</text>
</comment>
<dbReference type="HAMAP" id="MF_00923">
    <property type="entry name" value="OM_assembly_BamB"/>
    <property type="match status" value="1"/>
</dbReference>
<comment type="caution">
    <text evidence="8">The sequence shown here is derived from an EMBL/GenBank/DDBJ whole genome shotgun (WGS) entry which is preliminary data.</text>
</comment>
<comment type="similarity">
    <text evidence="4">Belongs to the BamB family.</text>
</comment>
<keyword evidence="9" id="KW-1185">Reference proteome</keyword>
<dbReference type="Pfam" id="PF13360">
    <property type="entry name" value="PQQ_2"/>
    <property type="match status" value="2"/>
</dbReference>
<feature type="signal peptide" evidence="5">
    <location>
        <begin position="1"/>
        <end position="23"/>
    </location>
</feature>
<feature type="domain" description="Pyrrolo-quinoline quinone repeat" evidence="6">
    <location>
        <begin position="336"/>
        <end position="398"/>
    </location>
</feature>
<evidence type="ECO:0000256" key="3">
    <source>
        <dbReference type="ARBA" id="ARBA00023237"/>
    </source>
</evidence>
<dbReference type="InterPro" id="IPR017687">
    <property type="entry name" value="BamB"/>
</dbReference>
<accession>A0A5C6QUL2</accession>
<keyword evidence="3 4" id="KW-0998">Cell outer membrane</keyword>
<dbReference type="InterPro" id="IPR018391">
    <property type="entry name" value="PQQ_b-propeller_rpt"/>
</dbReference>
<evidence type="ECO:0000313" key="9">
    <source>
        <dbReference type="Proteomes" id="UP000321525"/>
    </source>
</evidence>
<dbReference type="InterPro" id="IPR015943">
    <property type="entry name" value="WD40/YVTN_repeat-like_dom_sf"/>
</dbReference>
<feature type="domain" description="Pyrrolo-quinoline quinone repeat" evidence="6">
    <location>
        <begin position="81"/>
        <end position="327"/>
    </location>
</feature>
<comment type="function">
    <text evidence="4">Part of the outer membrane protein assembly complex, which is involved in assembly and insertion of beta-barrel proteins into the outer membrane.</text>
</comment>
<dbReference type="Gene3D" id="2.130.10.10">
    <property type="entry name" value="YVTN repeat-like/Quinoprotein amine dehydrogenase"/>
    <property type="match status" value="1"/>
</dbReference>
<dbReference type="InterPro" id="IPR011047">
    <property type="entry name" value="Quinoprotein_ADH-like_sf"/>
</dbReference>
<organism evidence="8 10">
    <name type="scientific">Colwellia hornerae</name>
    <dbReference type="NCBI Taxonomy" id="89402"/>
    <lineage>
        <taxon>Bacteria</taxon>
        <taxon>Pseudomonadati</taxon>
        <taxon>Pseudomonadota</taxon>
        <taxon>Gammaproteobacteria</taxon>
        <taxon>Alteromonadales</taxon>
        <taxon>Colwelliaceae</taxon>
        <taxon>Colwellia</taxon>
    </lineage>
</organism>
<evidence type="ECO:0000313" key="8">
    <source>
        <dbReference type="EMBL" id="TWX72362.1"/>
    </source>
</evidence>
<evidence type="ECO:0000256" key="5">
    <source>
        <dbReference type="SAM" id="SignalP"/>
    </source>
</evidence>
<dbReference type="PROSITE" id="PS51257">
    <property type="entry name" value="PROKAR_LIPOPROTEIN"/>
    <property type="match status" value="1"/>
</dbReference>
<dbReference type="EMBL" id="VOLQ01000001">
    <property type="protein sequence ID" value="TWX72362.1"/>
    <property type="molecule type" value="Genomic_DNA"/>
</dbReference>
<dbReference type="GO" id="GO:0043165">
    <property type="term" value="P:Gram-negative-bacterium-type cell outer membrane assembly"/>
    <property type="evidence" value="ECO:0007669"/>
    <property type="project" value="UniProtKB-UniRule"/>
</dbReference>
<comment type="subcellular location">
    <subcellularLocation>
        <location evidence="4">Cell outer membrane</location>
        <topology evidence="4">Lipid-anchor</topology>
    </subcellularLocation>
</comment>
<dbReference type="PANTHER" id="PTHR34512:SF30">
    <property type="entry name" value="OUTER MEMBRANE PROTEIN ASSEMBLY FACTOR BAMB"/>
    <property type="match status" value="1"/>
</dbReference>
<protein>
    <recommendedName>
        <fullName evidence="4">Outer membrane protein assembly factor BamB</fullName>
    </recommendedName>
</protein>
<evidence type="ECO:0000256" key="4">
    <source>
        <dbReference type="HAMAP-Rule" id="MF_00923"/>
    </source>
</evidence>
<name>A0A5C6QUL2_9GAMM</name>
<dbReference type="GO" id="GO:0009279">
    <property type="term" value="C:cell outer membrane"/>
    <property type="evidence" value="ECO:0007669"/>
    <property type="project" value="UniProtKB-SubCell"/>
</dbReference>
<dbReference type="OrthoDB" id="5173551at2"/>
<dbReference type="NCBIfam" id="NF008351">
    <property type="entry name" value="PRK11138.1"/>
    <property type="match status" value="1"/>
</dbReference>
<feature type="chain" id="PRO_5023398207" description="Outer membrane protein assembly factor BamB" evidence="5">
    <location>
        <begin position="24"/>
        <end position="401"/>
    </location>
</feature>
<dbReference type="NCBIfam" id="TIGR03300">
    <property type="entry name" value="assembly_YfgL"/>
    <property type="match status" value="1"/>
</dbReference>
<evidence type="ECO:0000256" key="2">
    <source>
        <dbReference type="ARBA" id="ARBA00023136"/>
    </source>
</evidence>
<sequence length="401" mass="43149">MLKKLRFNKKLLAIALLSLGLGACSSTDEEDEATKVAELTEIKQAFEADVLWESTVGNGVSDYFSRIKPNVAYGKIYSASRDGDVVALELENGEEIWSTDLSDIKGERSFFDRRQSALLNGGPISGIQKIFIGSENGEVFALDADTGKLDWQGKVKGEVIAAPAIDAGILVVNTASGVIKAFNASNGQDEWQVEQEVPALTLRGVSSPAISSGGVMVGSANGTMSVYILESGQQGWTAEVGEAGGSTQLERVIDVDSAPLIYGDKVYSISVKGNLTAIDLRSGRMIWERQYSSYHDMAISGNTLFLTDIKGHVYAVDRLNGFEKWSQLALTNRGVTGPAVIGDYIVVGDFEGYLHFIDQTTGDILARHEVDSSGLNIAPTVHEDIIYAQSRNGDLQAIKIP</sequence>
<dbReference type="Proteomes" id="UP000321917">
    <property type="component" value="Unassembled WGS sequence"/>
</dbReference>
<keyword evidence="1 4" id="KW-0732">Signal</keyword>
<proteinExistence type="inferred from homology"/>
<dbReference type="EMBL" id="VOLR01000003">
    <property type="protein sequence ID" value="TWX62306.1"/>
    <property type="molecule type" value="Genomic_DNA"/>
</dbReference>
<keyword evidence="2 4" id="KW-0472">Membrane</keyword>
<keyword evidence="4" id="KW-0564">Palmitate</keyword>
<dbReference type="RefSeq" id="WP_146797919.1">
    <property type="nucleotide sequence ID" value="NZ_VOLP01000004.1"/>
</dbReference>
<dbReference type="SUPFAM" id="SSF50998">
    <property type="entry name" value="Quinoprotein alcohol dehydrogenase-like"/>
    <property type="match status" value="1"/>
</dbReference>